<dbReference type="AlphaFoldDB" id="A0A6P3ZW26"/>
<dbReference type="InParanoid" id="A0A6P3ZW26"/>
<protein>
    <submittedName>
        <fullName evidence="3">Mitochondrial outer membrane protein porin of 36 kDa</fullName>
    </submittedName>
</protein>
<dbReference type="Proteomes" id="UP001652623">
    <property type="component" value="Chromosome 2"/>
</dbReference>
<accession>A0A6P3ZW26</accession>
<dbReference type="RefSeq" id="XP_015879755.2">
    <property type="nucleotide sequence ID" value="XM_016024269.4"/>
</dbReference>
<dbReference type="PANTHER" id="PTHR11743:SF35">
    <property type="entry name" value="PORIN_VOLTAGE-DEPENDENT ANION-SELECTIVE CHANNEL PROTEIN"/>
    <property type="match status" value="1"/>
</dbReference>
<dbReference type="Gene3D" id="2.40.160.10">
    <property type="entry name" value="Porin"/>
    <property type="match status" value="1"/>
</dbReference>
<name>A0A6P3ZW26_ZIZJJ</name>
<dbReference type="KEGG" id="zju:107415860"/>
<dbReference type="CDD" id="cd07306">
    <property type="entry name" value="Porin3_VDAC"/>
    <property type="match status" value="1"/>
</dbReference>
<evidence type="ECO:0000313" key="2">
    <source>
        <dbReference type="Proteomes" id="UP001652623"/>
    </source>
</evidence>
<sequence>MSSNCPGLYFDIGKKARDVLYKDYAQKPPTHFNYKCLDWMFDLSCKIEAVAPGLNTVVGCAIPSAAKVELQHLRDFAGITGGIELKTNSFGGFDPVLNFSGAVGTTLFSVGTDVGFDIATRAFSELNAGLSFNSAFLIASLNLDRLDMIKASCHYTVSPQTNTAIAAELKHRFSVNETALTIGAQHAFFPFMTVKGRISTQGMVSALVQQGLWDKLFLTIAGEVDFLSSGMIPKLGVSMAFRI</sequence>
<comment type="similarity">
    <text evidence="1">Belongs to the eukaryotic mitochondrial porin (TC 1.B.8.1) family.</text>
</comment>
<dbReference type="Pfam" id="PF01459">
    <property type="entry name" value="Porin_3"/>
    <property type="match status" value="1"/>
</dbReference>
<organism evidence="2 3">
    <name type="scientific">Ziziphus jujuba</name>
    <name type="common">Chinese jujube</name>
    <name type="synonym">Ziziphus sativa</name>
    <dbReference type="NCBI Taxonomy" id="326968"/>
    <lineage>
        <taxon>Eukaryota</taxon>
        <taxon>Viridiplantae</taxon>
        <taxon>Streptophyta</taxon>
        <taxon>Embryophyta</taxon>
        <taxon>Tracheophyta</taxon>
        <taxon>Spermatophyta</taxon>
        <taxon>Magnoliopsida</taxon>
        <taxon>eudicotyledons</taxon>
        <taxon>Gunneridae</taxon>
        <taxon>Pentapetalae</taxon>
        <taxon>rosids</taxon>
        <taxon>fabids</taxon>
        <taxon>Rosales</taxon>
        <taxon>Rhamnaceae</taxon>
        <taxon>Paliureae</taxon>
        <taxon>Ziziphus</taxon>
    </lineage>
</organism>
<evidence type="ECO:0000313" key="3">
    <source>
        <dbReference type="RefSeq" id="XP_015879755.2"/>
    </source>
</evidence>
<reference evidence="2" key="1">
    <citation type="submission" date="2025-05" db="UniProtKB">
        <authorList>
            <consortium name="RefSeq"/>
        </authorList>
    </citation>
    <scope>NUCLEOTIDE SEQUENCE [LARGE SCALE GENOMIC DNA]</scope>
</reference>
<dbReference type="GO" id="GO:0008308">
    <property type="term" value="F:voltage-gated monoatomic anion channel activity"/>
    <property type="evidence" value="ECO:0007669"/>
    <property type="project" value="InterPro"/>
</dbReference>
<gene>
    <name evidence="3" type="primary">LOC107415860</name>
</gene>
<evidence type="ECO:0000256" key="1">
    <source>
        <dbReference type="ARBA" id="ARBA00009624"/>
    </source>
</evidence>
<dbReference type="GeneID" id="107415860"/>
<dbReference type="GO" id="GO:0005741">
    <property type="term" value="C:mitochondrial outer membrane"/>
    <property type="evidence" value="ECO:0007669"/>
    <property type="project" value="InterPro"/>
</dbReference>
<dbReference type="InterPro" id="IPR027246">
    <property type="entry name" value="Porin_Euk/Tom40"/>
</dbReference>
<proteinExistence type="inferred from homology"/>
<dbReference type="PANTHER" id="PTHR11743">
    <property type="entry name" value="VOLTAGE-DEPENDENT ANION-SELECTIVE CHANNEL"/>
    <property type="match status" value="1"/>
</dbReference>
<dbReference type="InterPro" id="IPR023614">
    <property type="entry name" value="Porin_dom_sf"/>
</dbReference>
<keyword evidence="2" id="KW-1185">Reference proteome</keyword>
<dbReference type="InterPro" id="IPR001925">
    <property type="entry name" value="Porin_Euk"/>
</dbReference>
<reference evidence="3" key="2">
    <citation type="submission" date="2025-08" db="UniProtKB">
        <authorList>
            <consortium name="RefSeq"/>
        </authorList>
    </citation>
    <scope>IDENTIFICATION</scope>
    <source>
        <tissue evidence="3">Seedling</tissue>
    </source>
</reference>